<evidence type="ECO:0000313" key="4">
    <source>
        <dbReference type="EMBL" id="RXJ49709.1"/>
    </source>
</evidence>
<dbReference type="Gene3D" id="3.40.630.30">
    <property type="match status" value="1"/>
</dbReference>
<dbReference type="SUPFAM" id="SSF55729">
    <property type="entry name" value="Acyl-CoA N-acyltransferases (Nat)"/>
    <property type="match status" value="1"/>
</dbReference>
<comment type="caution">
    <text evidence="4">The sequence shown here is derived from an EMBL/GenBank/DDBJ whole genome shotgun (WGS) entry which is preliminary data.</text>
</comment>
<dbReference type="RefSeq" id="WP_129017719.1">
    <property type="nucleotide sequence ID" value="NZ_SDDZ01000006.1"/>
</dbReference>
<proteinExistence type="predicted"/>
<dbReference type="Pfam" id="PF00583">
    <property type="entry name" value="Acetyltransf_1"/>
    <property type="match status" value="1"/>
</dbReference>
<dbReference type="InterPro" id="IPR000182">
    <property type="entry name" value="GNAT_dom"/>
</dbReference>
<dbReference type="Proteomes" id="UP000289792">
    <property type="component" value="Unassembled WGS sequence"/>
</dbReference>
<protein>
    <submittedName>
        <fullName evidence="4">N-acetyltransferase</fullName>
    </submittedName>
</protein>
<dbReference type="InterPro" id="IPR016181">
    <property type="entry name" value="Acyl_CoA_acyltransferase"/>
</dbReference>
<sequence length="153" mass="17588">MNIRRATLEDLESVYQIETLSFNDGSYPPFVLRQLFDISHEYFLVAEEEGKVIAYVLGNINKNTSQGWVLSLGVHPEARGKKMGKLLTEKLVELLENDLSTEICLTVHPDNASAKKIYEDLGFKPVRTYDNYYNDLEARLLMKKQLITLRFNA</sequence>
<gene>
    <name evidence="4" type="ORF">ESZ48_11955</name>
</gene>
<keyword evidence="5" id="KW-1185">Reference proteome</keyword>
<evidence type="ECO:0000256" key="2">
    <source>
        <dbReference type="ARBA" id="ARBA00023315"/>
    </source>
</evidence>
<feature type="domain" description="N-acetyltransferase" evidence="3">
    <location>
        <begin position="1"/>
        <end position="147"/>
    </location>
</feature>
<dbReference type="PANTHER" id="PTHR43072:SF51">
    <property type="entry name" value="ABC SUPERFAMILY TRANSPORT PROTEIN"/>
    <property type="match status" value="1"/>
</dbReference>
<evidence type="ECO:0000313" key="5">
    <source>
        <dbReference type="Proteomes" id="UP000289792"/>
    </source>
</evidence>
<dbReference type="PIRSF" id="PIRSF037663">
    <property type="entry name" value="Acetyltransf_GNAT_prd"/>
    <property type="match status" value="1"/>
</dbReference>
<dbReference type="EMBL" id="SDDZ01000006">
    <property type="protein sequence ID" value="RXJ49709.1"/>
    <property type="molecule type" value="Genomic_DNA"/>
</dbReference>
<organism evidence="4 5">
    <name type="scientific">Gelidibacter gilvus</name>
    <dbReference type="NCBI Taxonomy" id="59602"/>
    <lineage>
        <taxon>Bacteria</taxon>
        <taxon>Pseudomonadati</taxon>
        <taxon>Bacteroidota</taxon>
        <taxon>Flavobacteriia</taxon>
        <taxon>Flavobacteriales</taxon>
        <taxon>Flavobacteriaceae</taxon>
        <taxon>Gelidibacter</taxon>
    </lineage>
</organism>
<dbReference type="CDD" id="cd04301">
    <property type="entry name" value="NAT_SF"/>
    <property type="match status" value="1"/>
</dbReference>
<dbReference type="GO" id="GO:0016747">
    <property type="term" value="F:acyltransferase activity, transferring groups other than amino-acyl groups"/>
    <property type="evidence" value="ECO:0007669"/>
    <property type="project" value="InterPro"/>
</dbReference>
<reference evidence="4 5" key="1">
    <citation type="submission" date="2019-01" db="EMBL/GenBank/DDBJ databases">
        <title>Genome sequence of the Antarctic species Gelidibacter gilvus ACAM 158(T).</title>
        <authorList>
            <person name="Bowman J.P."/>
        </authorList>
    </citation>
    <scope>NUCLEOTIDE SEQUENCE [LARGE SCALE GENOMIC DNA]</scope>
    <source>
        <strain evidence="4 5">IC158</strain>
    </source>
</reference>
<dbReference type="OrthoDB" id="5292888at2"/>
<dbReference type="PROSITE" id="PS51186">
    <property type="entry name" value="GNAT"/>
    <property type="match status" value="1"/>
</dbReference>
<dbReference type="InterPro" id="IPR017255">
    <property type="entry name" value="AcTrfase_GNAT_prd"/>
</dbReference>
<evidence type="ECO:0000259" key="3">
    <source>
        <dbReference type="PROSITE" id="PS51186"/>
    </source>
</evidence>
<dbReference type="PANTHER" id="PTHR43072">
    <property type="entry name" value="N-ACETYLTRANSFERASE"/>
    <property type="match status" value="1"/>
</dbReference>
<accession>A0A4Q0XI59</accession>
<evidence type="ECO:0000256" key="1">
    <source>
        <dbReference type="ARBA" id="ARBA00022679"/>
    </source>
</evidence>
<keyword evidence="2" id="KW-0012">Acyltransferase</keyword>
<name>A0A4Q0XI59_9FLAO</name>
<keyword evidence="1 4" id="KW-0808">Transferase</keyword>
<dbReference type="AlphaFoldDB" id="A0A4Q0XI59"/>